<feature type="region of interest" description="Disordered" evidence="1">
    <location>
        <begin position="250"/>
        <end position="271"/>
    </location>
</feature>
<sequence>MGLPLWVEPDESGSRAKTAPKSSTDPAATGRSSIRRPTSPRRVGSSRALDGRRRLRDIRAQRLNVLMSQQANNNEDGLEFLSGPATIPDLVSPLFPMVAVRQGQDHPEYGTAAEIAALLRSPRRTIRSSRPSRGEVSSDDELPAFDEDDTRTAIRPRNTDPARPLRSNRSNNETSPVDSDDLDAQITTMQDIYRARARARRFSPTTRINRYVDRFSHLREEDRDLESAHNRAAPPFGFTGSFTDEHINTAPREVRDSMSEAQRRDRLEQRRSQRVRYFDGLGDRDRSLSPEGDGVWSILQSTLTIDPQPPSVGSSFASTTASTIASLNPTVPSSRTSITSPNEEVEPPCDPVGEPEATTEDSSADAEGADRPRRPTPHGRRSYAAVAADRFPGAELSPDDPEWLSGMHRIVSGLASRQDIPDEWWEQAGLSRSMSWGWPS</sequence>
<accession>A0AAX6ME02</accession>
<feature type="compositionally biased region" description="Low complexity" evidence="1">
    <location>
        <begin position="31"/>
        <end position="48"/>
    </location>
</feature>
<evidence type="ECO:0000256" key="1">
    <source>
        <dbReference type="SAM" id="MobiDB-lite"/>
    </source>
</evidence>
<feature type="region of interest" description="Disordered" evidence="1">
    <location>
        <begin position="326"/>
        <end position="403"/>
    </location>
</feature>
<name>A0AAX6ME02_9PEZI</name>
<keyword evidence="3" id="KW-1185">Reference proteome</keyword>
<organism evidence="2 3">
    <name type="scientific">Daldinia eschscholtzii</name>
    <dbReference type="NCBI Taxonomy" id="292717"/>
    <lineage>
        <taxon>Eukaryota</taxon>
        <taxon>Fungi</taxon>
        <taxon>Dikarya</taxon>
        <taxon>Ascomycota</taxon>
        <taxon>Pezizomycotina</taxon>
        <taxon>Sordariomycetes</taxon>
        <taxon>Xylariomycetidae</taxon>
        <taxon>Xylariales</taxon>
        <taxon>Hypoxylaceae</taxon>
        <taxon>Daldinia</taxon>
    </lineage>
</organism>
<dbReference type="EMBL" id="JBANMG010000007">
    <property type="protein sequence ID" value="KAK6950693.1"/>
    <property type="molecule type" value="Genomic_DNA"/>
</dbReference>
<feature type="compositionally biased region" description="Polar residues" evidence="1">
    <location>
        <begin position="167"/>
        <end position="177"/>
    </location>
</feature>
<dbReference type="Proteomes" id="UP001369815">
    <property type="component" value="Unassembled WGS sequence"/>
</dbReference>
<evidence type="ECO:0000313" key="3">
    <source>
        <dbReference type="Proteomes" id="UP001369815"/>
    </source>
</evidence>
<reference evidence="2 3" key="1">
    <citation type="journal article" date="2024" name="Front Chem Biol">
        <title>Unveiling the potential of Daldinia eschscholtzii MFLUCC 19-0629 through bioactivity and bioinformatics studies for enhanced sustainable agriculture production.</title>
        <authorList>
            <person name="Brooks S."/>
            <person name="Weaver J.A."/>
            <person name="Klomchit A."/>
            <person name="Alharthi S.A."/>
            <person name="Onlamun T."/>
            <person name="Nurani R."/>
            <person name="Vong T.K."/>
            <person name="Alberti F."/>
            <person name="Greco C."/>
        </authorList>
    </citation>
    <scope>NUCLEOTIDE SEQUENCE [LARGE SCALE GENOMIC DNA]</scope>
    <source>
        <strain evidence="2">MFLUCC 19-0629</strain>
    </source>
</reference>
<feature type="compositionally biased region" description="Polar residues" evidence="1">
    <location>
        <begin position="327"/>
        <end position="342"/>
    </location>
</feature>
<proteinExistence type="predicted"/>
<evidence type="ECO:0000313" key="2">
    <source>
        <dbReference type="EMBL" id="KAK6950693.1"/>
    </source>
</evidence>
<comment type="caution">
    <text evidence="2">The sequence shown here is derived from an EMBL/GenBank/DDBJ whole genome shotgun (WGS) entry which is preliminary data.</text>
</comment>
<feature type="region of interest" description="Disordered" evidence="1">
    <location>
        <begin position="1"/>
        <end position="49"/>
    </location>
</feature>
<feature type="compositionally biased region" description="Acidic residues" evidence="1">
    <location>
        <begin position="137"/>
        <end position="149"/>
    </location>
</feature>
<protein>
    <submittedName>
        <fullName evidence="2">Uncharacterized protein</fullName>
    </submittedName>
</protein>
<feature type="region of interest" description="Disordered" evidence="1">
    <location>
        <begin position="124"/>
        <end position="184"/>
    </location>
</feature>
<gene>
    <name evidence="2" type="ORF">Daesc_007218</name>
</gene>
<dbReference type="AlphaFoldDB" id="A0AAX6ME02"/>